<protein>
    <submittedName>
        <fullName evidence="1">Uncharacterized protein</fullName>
    </submittedName>
</protein>
<comment type="caution">
    <text evidence="1">The sequence shown here is derived from an EMBL/GenBank/DDBJ whole genome shotgun (WGS) entry which is preliminary data.</text>
</comment>
<dbReference type="AlphaFoldDB" id="A0AAN8IU86"/>
<keyword evidence="2" id="KW-1185">Reference proteome</keyword>
<dbReference type="EMBL" id="WIXE01003616">
    <property type="protein sequence ID" value="KAK5983778.1"/>
    <property type="molecule type" value="Genomic_DNA"/>
</dbReference>
<feature type="non-terminal residue" evidence="1">
    <location>
        <position position="1"/>
    </location>
</feature>
<dbReference type="Proteomes" id="UP001331761">
    <property type="component" value="Unassembled WGS sequence"/>
</dbReference>
<sequence length="45" mass="5457">CPLNDPHRHLRLVHDRQRSQIHRCLQALKSLQGHPLRRNMDKRII</sequence>
<name>A0AAN8IU86_TRICO</name>
<gene>
    <name evidence="1" type="ORF">GCK32_022593</name>
</gene>
<reference evidence="1 2" key="1">
    <citation type="submission" date="2019-10" db="EMBL/GenBank/DDBJ databases">
        <title>Assembly and Annotation for the nematode Trichostrongylus colubriformis.</title>
        <authorList>
            <person name="Martin J."/>
        </authorList>
    </citation>
    <scope>NUCLEOTIDE SEQUENCE [LARGE SCALE GENOMIC DNA]</scope>
    <source>
        <strain evidence="1">G859</strain>
        <tissue evidence="1">Whole worm</tissue>
    </source>
</reference>
<evidence type="ECO:0000313" key="2">
    <source>
        <dbReference type="Proteomes" id="UP001331761"/>
    </source>
</evidence>
<accession>A0AAN8IU86</accession>
<evidence type="ECO:0000313" key="1">
    <source>
        <dbReference type="EMBL" id="KAK5983778.1"/>
    </source>
</evidence>
<organism evidence="1 2">
    <name type="scientific">Trichostrongylus colubriformis</name>
    <name type="common">Black scour worm</name>
    <dbReference type="NCBI Taxonomy" id="6319"/>
    <lineage>
        <taxon>Eukaryota</taxon>
        <taxon>Metazoa</taxon>
        <taxon>Ecdysozoa</taxon>
        <taxon>Nematoda</taxon>
        <taxon>Chromadorea</taxon>
        <taxon>Rhabditida</taxon>
        <taxon>Rhabditina</taxon>
        <taxon>Rhabditomorpha</taxon>
        <taxon>Strongyloidea</taxon>
        <taxon>Trichostrongylidae</taxon>
        <taxon>Trichostrongylus</taxon>
    </lineage>
</organism>
<proteinExistence type="predicted"/>